<keyword evidence="2" id="KW-0808">Transferase</keyword>
<evidence type="ECO:0000313" key="2">
    <source>
        <dbReference type="EMBL" id="MBO0351026.1"/>
    </source>
</evidence>
<dbReference type="Pfam" id="PF13847">
    <property type="entry name" value="Methyltransf_31"/>
    <property type="match status" value="1"/>
</dbReference>
<dbReference type="SUPFAM" id="SSF53335">
    <property type="entry name" value="S-adenosyl-L-methionine-dependent methyltransferases"/>
    <property type="match status" value="1"/>
</dbReference>
<comment type="caution">
    <text evidence="2">The sequence shown here is derived from an EMBL/GenBank/DDBJ whole genome shotgun (WGS) entry which is preliminary data.</text>
</comment>
<accession>A0ABS3FWL1</accession>
<protein>
    <submittedName>
        <fullName evidence="2">Class I SAM-dependent methyltransferase</fullName>
    </submittedName>
</protein>
<evidence type="ECO:0000313" key="3">
    <source>
        <dbReference type="Proteomes" id="UP000664844"/>
    </source>
</evidence>
<dbReference type="GO" id="GO:0032259">
    <property type="term" value="P:methylation"/>
    <property type="evidence" value="ECO:0007669"/>
    <property type="project" value="UniProtKB-KW"/>
</dbReference>
<dbReference type="GO" id="GO:0008168">
    <property type="term" value="F:methyltransferase activity"/>
    <property type="evidence" value="ECO:0007669"/>
    <property type="project" value="UniProtKB-KW"/>
</dbReference>
<gene>
    <name evidence="2" type="ORF">J0895_18515</name>
</gene>
<dbReference type="Proteomes" id="UP000664844">
    <property type="component" value="Unassembled WGS sequence"/>
</dbReference>
<sequence length="260" mass="28786">MTTGPLNLKTAPGHQILAAAGKTVLRPGGRAATEQLLNWANFQPGETVLELASSFGESAIAIARRFGVRVVGVEKNPESVERSRQNIRAAGLESQIEIIEGDIFRLEEIPGEFDYVLAEAILTLQSLPGKTKLVESIRKKLKTGGKFLSQEMLVRDKEDEIHQVLAKVIRVNSSPLSLKRWQELYAQAGLQVQQTDGGGMELLSLSQLIHDEGVGGTIRIAKNILTNPQLRERVLEMRRTYIKYQDELGYVTFCAIAHKD</sequence>
<dbReference type="InterPro" id="IPR050447">
    <property type="entry name" value="Erg6_SMT_methyltransf"/>
</dbReference>
<dbReference type="Gene3D" id="3.40.50.150">
    <property type="entry name" value="Vaccinia Virus protein VP39"/>
    <property type="match status" value="1"/>
</dbReference>
<evidence type="ECO:0000259" key="1">
    <source>
        <dbReference type="Pfam" id="PF13847"/>
    </source>
</evidence>
<dbReference type="InterPro" id="IPR025714">
    <property type="entry name" value="Methyltranfer_dom"/>
</dbReference>
<dbReference type="EMBL" id="JAFLQW010000485">
    <property type="protein sequence ID" value="MBO0351026.1"/>
    <property type="molecule type" value="Genomic_DNA"/>
</dbReference>
<dbReference type="PANTHER" id="PTHR44068:SF11">
    <property type="entry name" value="GERANYL DIPHOSPHATE 2-C-METHYLTRANSFERASE"/>
    <property type="match status" value="1"/>
</dbReference>
<keyword evidence="2" id="KW-0489">Methyltransferase</keyword>
<organism evidence="2 3">
    <name type="scientific">Phormidium pseudopriestleyi FRX01</name>
    <dbReference type="NCBI Taxonomy" id="1759528"/>
    <lineage>
        <taxon>Bacteria</taxon>
        <taxon>Bacillati</taxon>
        <taxon>Cyanobacteriota</taxon>
        <taxon>Cyanophyceae</taxon>
        <taxon>Oscillatoriophycideae</taxon>
        <taxon>Oscillatoriales</taxon>
        <taxon>Oscillatoriaceae</taxon>
        <taxon>Phormidium</taxon>
    </lineage>
</organism>
<reference evidence="2 3" key="1">
    <citation type="submission" date="2021-03" db="EMBL/GenBank/DDBJ databases">
        <title>Metabolic Capacity of the Antarctic Cyanobacterium Phormidium pseudopriestleyi that Sustains Oxygenic Photosynthesis in the Presence of Hydrogen Sulfide.</title>
        <authorList>
            <person name="Lumian J.E."/>
            <person name="Jungblut A.D."/>
            <person name="Dillon M.L."/>
            <person name="Hawes I."/>
            <person name="Doran P.T."/>
            <person name="Mackey T.J."/>
            <person name="Dick G.J."/>
            <person name="Grettenberger C.L."/>
            <person name="Sumner D.Y."/>
        </authorList>
    </citation>
    <scope>NUCLEOTIDE SEQUENCE [LARGE SCALE GENOMIC DNA]</scope>
    <source>
        <strain evidence="2 3">FRX01</strain>
    </source>
</reference>
<proteinExistence type="predicted"/>
<feature type="domain" description="Methyltransferase" evidence="1">
    <location>
        <begin position="44"/>
        <end position="187"/>
    </location>
</feature>
<dbReference type="RefSeq" id="WP_207089485.1">
    <property type="nucleotide sequence ID" value="NZ_JAFLQW010000485.1"/>
</dbReference>
<keyword evidence="3" id="KW-1185">Reference proteome</keyword>
<dbReference type="PANTHER" id="PTHR44068">
    <property type="entry name" value="ZGC:194242"/>
    <property type="match status" value="1"/>
</dbReference>
<name>A0ABS3FWL1_9CYAN</name>
<dbReference type="InterPro" id="IPR029063">
    <property type="entry name" value="SAM-dependent_MTases_sf"/>
</dbReference>
<dbReference type="CDD" id="cd02440">
    <property type="entry name" value="AdoMet_MTases"/>
    <property type="match status" value="1"/>
</dbReference>